<sequence>MIPGSDECFADNVRRSVNFCIESIDMDEGHETLQSHRVWVHLAAGSLAGLTEHCAMFPFDSIKTRLQSLCPCPETKCPSAMHGLVSIVKHEGWLRPLRGINAMALGSAPAHAAYYTVYEKSKLFLTDRTSGGFNGFSIMNPAEVVKQRMQMIYSPYGNSLQCAKCIFKREGIAAFYRSYNTQLIMNIPYQCLHFITYEFMEDLFNRERKYSPGSHLVAGGVAGGLAAALTTPLDCVKTVLNTQQTPEVNGGYRVLLKSTSPDITTTSYSGIVDALRNIYYLRGPLGFFRGIQARVIFQVPSTALSWSVYELFKYVLSLENNNVSVV</sequence>
<dbReference type="PROSITE" id="PS50920">
    <property type="entry name" value="SOLCAR"/>
    <property type="match status" value="2"/>
</dbReference>
<comment type="subcellular location">
    <subcellularLocation>
        <location evidence="1">Mitochondrion inner membrane</location>
        <topology evidence="1">Multi-pass membrane protein</topology>
    </subcellularLocation>
</comment>
<proteinExistence type="inferred from homology"/>
<evidence type="ECO:0000313" key="15">
    <source>
        <dbReference type="Proteomes" id="UP000267096"/>
    </source>
</evidence>
<dbReference type="Proteomes" id="UP000267096">
    <property type="component" value="Unassembled WGS sequence"/>
</dbReference>
<dbReference type="WBParaSite" id="ASIM_0001847501-mRNA-1">
    <property type="protein sequence ID" value="ASIM_0001847501-mRNA-1"/>
    <property type="gene ID" value="ASIM_0001847501"/>
</dbReference>
<dbReference type="PANTHER" id="PTHR45758:SF20">
    <property type="entry name" value="MITOFERRIN-2"/>
    <property type="match status" value="1"/>
</dbReference>
<keyword evidence="7" id="KW-1133">Transmembrane helix</keyword>
<dbReference type="EMBL" id="UYRR01034695">
    <property type="protein sequence ID" value="VDK61889.1"/>
    <property type="molecule type" value="Genomic_DNA"/>
</dbReference>
<evidence type="ECO:0000256" key="3">
    <source>
        <dbReference type="ARBA" id="ARBA00022448"/>
    </source>
</evidence>
<comment type="similarity">
    <text evidence="2 13">Belongs to the mitochondrial carrier (TC 2.A.29) family.</text>
</comment>
<evidence type="ECO:0000256" key="4">
    <source>
        <dbReference type="ARBA" id="ARBA00022496"/>
    </source>
</evidence>
<evidence type="ECO:0000256" key="7">
    <source>
        <dbReference type="ARBA" id="ARBA00022989"/>
    </source>
</evidence>
<keyword evidence="3 13" id="KW-0813">Transport</keyword>
<dbReference type="AlphaFoldDB" id="A0A0M3KBX8"/>
<evidence type="ECO:0000256" key="11">
    <source>
        <dbReference type="ARBA" id="ARBA00023136"/>
    </source>
</evidence>
<dbReference type="OrthoDB" id="43906at2759"/>
<dbReference type="SUPFAM" id="SSF103506">
    <property type="entry name" value="Mitochondrial carrier"/>
    <property type="match status" value="1"/>
</dbReference>
<dbReference type="PANTHER" id="PTHR45758">
    <property type="entry name" value="MITOFERRIN-1-RELATED"/>
    <property type="match status" value="1"/>
</dbReference>
<keyword evidence="10" id="KW-0496">Mitochondrion</keyword>
<evidence type="ECO:0000256" key="12">
    <source>
        <dbReference type="PROSITE-ProRule" id="PRU00282"/>
    </source>
</evidence>
<keyword evidence="9" id="KW-0406">Ion transport</keyword>
<evidence type="ECO:0000256" key="13">
    <source>
        <dbReference type="RuleBase" id="RU000488"/>
    </source>
</evidence>
<dbReference type="GO" id="GO:0015093">
    <property type="term" value="F:ferrous iron transmembrane transporter activity"/>
    <property type="evidence" value="ECO:0007669"/>
    <property type="project" value="TreeGrafter"/>
</dbReference>
<feature type="repeat" description="Solcar" evidence="12">
    <location>
        <begin position="122"/>
        <end position="203"/>
    </location>
</feature>
<evidence type="ECO:0000256" key="2">
    <source>
        <dbReference type="ARBA" id="ARBA00006375"/>
    </source>
</evidence>
<accession>A0A0M3KBX8</accession>
<dbReference type="InterPro" id="IPR018108">
    <property type="entry name" value="MCP_transmembrane"/>
</dbReference>
<dbReference type="Gene3D" id="1.50.40.10">
    <property type="entry name" value="Mitochondrial carrier domain"/>
    <property type="match status" value="2"/>
</dbReference>
<keyword evidence="15" id="KW-1185">Reference proteome</keyword>
<evidence type="ECO:0000256" key="6">
    <source>
        <dbReference type="ARBA" id="ARBA00022792"/>
    </source>
</evidence>
<name>A0A0M3KBX8_ANISI</name>
<evidence type="ECO:0000256" key="8">
    <source>
        <dbReference type="ARBA" id="ARBA00023004"/>
    </source>
</evidence>
<evidence type="ECO:0000256" key="10">
    <source>
        <dbReference type="ARBA" id="ARBA00023128"/>
    </source>
</evidence>
<evidence type="ECO:0000256" key="5">
    <source>
        <dbReference type="ARBA" id="ARBA00022692"/>
    </source>
</evidence>
<evidence type="ECO:0000313" key="14">
    <source>
        <dbReference type="EMBL" id="VDK61889.1"/>
    </source>
</evidence>
<organism evidence="16">
    <name type="scientific">Anisakis simplex</name>
    <name type="common">Herring worm</name>
    <dbReference type="NCBI Taxonomy" id="6269"/>
    <lineage>
        <taxon>Eukaryota</taxon>
        <taxon>Metazoa</taxon>
        <taxon>Ecdysozoa</taxon>
        <taxon>Nematoda</taxon>
        <taxon>Chromadorea</taxon>
        <taxon>Rhabditida</taxon>
        <taxon>Spirurina</taxon>
        <taxon>Ascaridomorpha</taxon>
        <taxon>Ascaridoidea</taxon>
        <taxon>Anisakidae</taxon>
        <taxon>Anisakis</taxon>
        <taxon>Anisakis simplex complex</taxon>
    </lineage>
</organism>
<gene>
    <name evidence="14" type="ORF">ASIM_LOCUS17876</name>
</gene>
<reference evidence="14 15" key="2">
    <citation type="submission" date="2018-11" db="EMBL/GenBank/DDBJ databases">
        <authorList>
            <consortium name="Pathogen Informatics"/>
        </authorList>
    </citation>
    <scope>NUCLEOTIDE SEQUENCE [LARGE SCALE GENOMIC DNA]</scope>
</reference>
<protein>
    <submittedName>
        <fullName evidence="16">Mitoferrin (inferred by orthology to a C. elegans protein)</fullName>
    </submittedName>
</protein>
<evidence type="ECO:0000256" key="1">
    <source>
        <dbReference type="ARBA" id="ARBA00004448"/>
    </source>
</evidence>
<evidence type="ECO:0000313" key="16">
    <source>
        <dbReference type="WBParaSite" id="ASIM_0001847501-mRNA-1"/>
    </source>
</evidence>
<keyword evidence="5 12" id="KW-0812">Transmembrane</keyword>
<evidence type="ECO:0000256" key="9">
    <source>
        <dbReference type="ARBA" id="ARBA00023065"/>
    </source>
</evidence>
<dbReference type="Pfam" id="PF00153">
    <property type="entry name" value="Mito_carr"/>
    <property type="match status" value="3"/>
</dbReference>
<reference evidence="16" key="1">
    <citation type="submission" date="2017-02" db="UniProtKB">
        <authorList>
            <consortium name="WormBaseParasite"/>
        </authorList>
    </citation>
    <scope>IDENTIFICATION</scope>
</reference>
<keyword evidence="8" id="KW-0408">Iron</keyword>
<feature type="repeat" description="Solcar" evidence="12">
    <location>
        <begin position="210"/>
        <end position="315"/>
    </location>
</feature>
<dbReference type="InterPro" id="IPR023395">
    <property type="entry name" value="MCP_dom_sf"/>
</dbReference>
<keyword evidence="6" id="KW-0999">Mitochondrion inner membrane</keyword>
<dbReference type="GO" id="GO:0048250">
    <property type="term" value="P:iron import into the mitochondrion"/>
    <property type="evidence" value="ECO:0007669"/>
    <property type="project" value="TreeGrafter"/>
</dbReference>
<keyword evidence="4" id="KW-0410">Iron transport</keyword>
<dbReference type="GO" id="GO:0005743">
    <property type="term" value="C:mitochondrial inner membrane"/>
    <property type="evidence" value="ECO:0007669"/>
    <property type="project" value="UniProtKB-SubCell"/>
</dbReference>
<keyword evidence="11 12" id="KW-0472">Membrane</keyword>